<keyword evidence="7" id="KW-1185">Reference proteome</keyword>
<dbReference type="SUPFAM" id="SSF52283">
    <property type="entry name" value="Formate/glycerate dehydrogenase catalytic domain-like"/>
    <property type="match status" value="1"/>
</dbReference>
<dbReference type="InterPro" id="IPR015878">
    <property type="entry name" value="Ado_hCys_hydrolase_NAD-bd"/>
</dbReference>
<dbReference type="Gene3D" id="3.40.50.1480">
    <property type="entry name" value="Adenosylhomocysteinase-like"/>
    <property type="match status" value="1"/>
</dbReference>
<keyword evidence="4" id="KW-0520">NAD</keyword>
<accession>A0A058ZNQ2</accession>
<dbReference type="AlphaFoldDB" id="A0A058ZNQ2"/>
<feature type="domain" description="S-adenosyl-L-homocysteine hydrolase NAD binding" evidence="5">
    <location>
        <begin position="185"/>
        <end position="349"/>
    </location>
</feature>
<dbReference type="PANTHER" id="PTHR23420">
    <property type="entry name" value="ADENOSYLHOMOCYSTEINASE"/>
    <property type="match status" value="1"/>
</dbReference>
<dbReference type="STRING" id="1461693.ATO10_05926"/>
<sequence>MHIQSCGTAIDVNFKDVGSDRDELLQATKKILQKQLVGQSYRLIILQHILPDTVTFLRMARNAGINVAKVFAKPNSIHKPSLETLVDEGFAVSCLDYGEMEGTEVLDKAILQEHALAVQYQEQLVCVDVGGYFCEPLRRLSPKKLPNFKGVVEVTTFGHNRYSAKVKYLAHPVISLAKSPLKNAEALIVGESATLATDLILRENGYLFVGSKVGVLGFGAIGHSTAKALRSKGHLVTVFDTDPIKRVAAKLEGFGVSSSKQDLLGNCDFVFSATATRAVEVADLKHFQNGLVLVSVGSKANEFDIDGLVDAAETAAIDSDGISCLTYAGGTKLKVLRMGKAVNFHVQSCPDEVMDLVFAETVACMATLSTDLPKSVLSELSDESRKEIAAKWLQRGTYERN</sequence>
<dbReference type="SUPFAM" id="SSF51735">
    <property type="entry name" value="NAD(P)-binding Rossmann-fold domains"/>
    <property type="match status" value="1"/>
</dbReference>
<keyword evidence="3" id="KW-0554">One-carbon metabolism</keyword>
<protein>
    <submittedName>
        <fullName evidence="6">S-adenosylhomocysteine hydrolase</fullName>
    </submittedName>
</protein>
<gene>
    <name evidence="6" type="ORF">ATO10_05926</name>
</gene>
<dbReference type="InterPro" id="IPR029752">
    <property type="entry name" value="D-isomer_DH_CS1"/>
</dbReference>
<dbReference type="GO" id="GO:0004013">
    <property type="term" value="F:adenosylhomocysteinase activity"/>
    <property type="evidence" value="ECO:0007669"/>
    <property type="project" value="TreeGrafter"/>
</dbReference>
<dbReference type="EMBL" id="AQQY01000003">
    <property type="protein sequence ID" value="KCV82456.1"/>
    <property type="molecule type" value="Genomic_DNA"/>
</dbReference>
<keyword evidence="6" id="KW-0378">Hydrolase</keyword>
<dbReference type="SMART" id="SM00996">
    <property type="entry name" value="AdoHcyase"/>
    <property type="match status" value="1"/>
</dbReference>
<reference evidence="6 7" key="1">
    <citation type="submission" date="2013-04" db="EMBL/GenBank/DDBJ databases">
        <title>Shimia sp. 22II-S11-Z10 Genome Sequencing.</title>
        <authorList>
            <person name="Lai Q."/>
            <person name="Li G."/>
            <person name="Shao Z."/>
        </authorList>
    </citation>
    <scope>NUCLEOTIDE SEQUENCE [LARGE SCALE GENOMIC DNA]</scope>
    <source>
        <strain evidence="7">22II-S11-Z10</strain>
    </source>
</reference>
<evidence type="ECO:0000256" key="4">
    <source>
        <dbReference type="ARBA" id="ARBA00023027"/>
    </source>
</evidence>
<evidence type="ECO:0000313" key="7">
    <source>
        <dbReference type="Proteomes" id="UP000024836"/>
    </source>
</evidence>
<evidence type="ECO:0000313" key="6">
    <source>
        <dbReference type="EMBL" id="KCV82456.1"/>
    </source>
</evidence>
<dbReference type="InterPro" id="IPR036291">
    <property type="entry name" value="NAD(P)-bd_dom_sf"/>
</dbReference>
<evidence type="ECO:0000259" key="5">
    <source>
        <dbReference type="SMART" id="SM00997"/>
    </source>
</evidence>
<dbReference type="Gene3D" id="3.40.50.720">
    <property type="entry name" value="NAD(P)-binding Rossmann-like Domain"/>
    <property type="match status" value="1"/>
</dbReference>
<dbReference type="PANTHER" id="PTHR23420:SF0">
    <property type="entry name" value="ADENOSYLHOMOCYSTEINASE"/>
    <property type="match status" value="1"/>
</dbReference>
<dbReference type="GO" id="GO:0006730">
    <property type="term" value="P:one-carbon metabolic process"/>
    <property type="evidence" value="ECO:0007669"/>
    <property type="project" value="UniProtKB-KW"/>
</dbReference>
<dbReference type="OrthoDB" id="9806940at2"/>
<organism evidence="6 7">
    <name type="scientific">Actibacterium atlanticum</name>
    <dbReference type="NCBI Taxonomy" id="1461693"/>
    <lineage>
        <taxon>Bacteria</taxon>
        <taxon>Pseudomonadati</taxon>
        <taxon>Pseudomonadota</taxon>
        <taxon>Alphaproteobacteria</taxon>
        <taxon>Rhodobacterales</taxon>
        <taxon>Roseobacteraceae</taxon>
        <taxon>Actibacterium</taxon>
    </lineage>
</organism>
<dbReference type="GO" id="GO:0033353">
    <property type="term" value="P:S-adenosylmethionine cycle"/>
    <property type="evidence" value="ECO:0007669"/>
    <property type="project" value="TreeGrafter"/>
</dbReference>
<comment type="caution">
    <text evidence="6">The sequence shown here is derived from an EMBL/GenBank/DDBJ whole genome shotgun (WGS) entry which is preliminary data.</text>
</comment>
<dbReference type="Pfam" id="PF00670">
    <property type="entry name" value="AdoHcyase_NAD"/>
    <property type="match status" value="1"/>
</dbReference>
<dbReference type="GO" id="GO:0016616">
    <property type="term" value="F:oxidoreductase activity, acting on the CH-OH group of donors, NAD or NADP as acceptor"/>
    <property type="evidence" value="ECO:0007669"/>
    <property type="project" value="UniProtKB-ARBA"/>
</dbReference>
<dbReference type="RefSeq" id="WP_035249354.1">
    <property type="nucleotide sequence ID" value="NZ_AQQY01000003.1"/>
</dbReference>
<evidence type="ECO:0000256" key="2">
    <source>
        <dbReference type="ARBA" id="ARBA00007122"/>
    </source>
</evidence>
<dbReference type="SMART" id="SM00997">
    <property type="entry name" value="AdoHcyase_NAD"/>
    <property type="match status" value="1"/>
</dbReference>
<evidence type="ECO:0000256" key="3">
    <source>
        <dbReference type="ARBA" id="ARBA00022563"/>
    </source>
</evidence>
<dbReference type="InterPro" id="IPR042172">
    <property type="entry name" value="Adenosylhomocyst_ase-like_sf"/>
</dbReference>
<comment type="similarity">
    <text evidence="2">Belongs to the adenosylhomocysteinase family.</text>
</comment>
<comment type="cofactor">
    <cofactor evidence="1">
        <name>NAD(+)</name>
        <dbReference type="ChEBI" id="CHEBI:57540"/>
    </cofactor>
</comment>
<dbReference type="eggNOG" id="COG0499">
    <property type="taxonomic scope" value="Bacteria"/>
</dbReference>
<proteinExistence type="inferred from homology"/>
<dbReference type="GO" id="GO:0005829">
    <property type="term" value="C:cytosol"/>
    <property type="evidence" value="ECO:0007669"/>
    <property type="project" value="TreeGrafter"/>
</dbReference>
<dbReference type="InterPro" id="IPR000043">
    <property type="entry name" value="Adenosylhomocysteinase-like"/>
</dbReference>
<name>A0A058ZNQ2_9RHOB</name>
<dbReference type="PROSITE" id="PS00065">
    <property type="entry name" value="D_2_HYDROXYACID_DH_1"/>
    <property type="match status" value="1"/>
</dbReference>
<dbReference type="Proteomes" id="UP000024836">
    <property type="component" value="Unassembled WGS sequence"/>
</dbReference>
<evidence type="ECO:0000256" key="1">
    <source>
        <dbReference type="ARBA" id="ARBA00001911"/>
    </source>
</evidence>